<keyword evidence="4 8" id="KW-0812">Transmembrane</keyword>
<dbReference type="InParanoid" id="A0A059CR10"/>
<keyword evidence="7 8" id="KW-0472">Membrane</keyword>
<dbReference type="InterPro" id="IPR003445">
    <property type="entry name" value="Cat_transpt"/>
</dbReference>
<evidence type="ECO:0000256" key="6">
    <source>
        <dbReference type="ARBA" id="ARBA00023065"/>
    </source>
</evidence>
<keyword evidence="3" id="KW-0813">Transport</keyword>
<gene>
    <name evidence="9" type="ORF">EUGRSUZ_C02181</name>
</gene>
<evidence type="ECO:0000256" key="4">
    <source>
        <dbReference type="ARBA" id="ARBA00022692"/>
    </source>
</evidence>
<feature type="transmembrane region" description="Helical" evidence="8">
    <location>
        <begin position="112"/>
        <end position="130"/>
    </location>
</feature>
<comment type="subcellular location">
    <subcellularLocation>
        <location evidence="1">Membrane</location>
        <topology evidence="1">Multi-pass membrane protein</topology>
    </subcellularLocation>
</comment>
<evidence type="ECO:0000256" key="8">
    <source>
        <dbReference type="SAM" id="Phobius"/>
    </source>
</evidence>
<dbReference type="STRING" id="71139.A0A059CR10"/>
<dbReference type="AlphaFoldDB" id="A0A059CR10"/>
<feature type="transmembrane region" description="Helical" evidence="8">
    <location>
        <begin position="384"/>
        <end position="404"/>
    </location>
</feature>
<dbReference type="GO" id="GO:0015081">
    <property type="term" value="F:sodium ion transmembrane transporter activity"/>
    <property type="evidence" value="ECO:0000318"/>
    <property type="project" value="GO_Central"/>
</dbReference>
<protein>
    <submittedName>
        <fullName evidence="9">Uncharacterized protein</fullName>
    </submittedName>
</protein>
<dbReference type="Gramene" id="KCW80812">
    <property type="protein sequence ID" value="KCW80812"/>
    <property type="gene ID" value="EUGRSUZ_C02181"/>
</dbReference>
<name>A0A059CR10_EUCGR</name>
<feature type="transmembrane region" description="Helical" evidence="8">
    <location>
        <begin position="272"/>
        <end position="299"/>
    </location>
</feature>
<evidence type="ECO:0000256" key="2">
    <source>
        <dbReference type="ARBA" id="ARBA00010864"/>
    </source>
</evidence>
<keyword evidence="6" id="KW-0406">Ion transport</keyword>
<dbReference type="GO" id="GO:0005886">
    <property type="term" value="C:plasma membrane"/>
    <property type="evidence" value="ECO:0000318"/>
    <property type="project" value="GO_Central"/>
</dbReference>
<feature type="transmembrane region" description="Helical" evidence="8">
    <location>
        <begin position="51"/>
        <end position="69"/>
    </location>
</feature>
<dbReference type="PANTHER" id="PTHR31064">
    <property type="entry name" value="POTASSIUM TRANSPORT PROTEIN DDB_G0292412-RELATED"/>
    <property type="match status" value="1"/>
</dbReference>
<accession>A0A059CR10</accession>
<reference evidence="9" key="1">
    <citation type="submission" date="2013-07" db="EMBL/GenBank/DDBJ databases">
        <title>The genome of Eucalyptus grandis.</title>
        <authorList>
            <person name="Schmutz J."/>
            <person name="Hayes R."/>
            <person name="Myburg A."/>
            <person name="Tuskan G."/>
            <person name="Grattapaglia D."/>
            <person name="Rokhsar D.S."/>
        </authorList>
    </citation>
    <scope>NUCLEOTIDE SEQUENCE</scope>
    <source>
        <tissue evidence="9">Leaf extractions</tissue>
    </source>
</reference>
<evidence type="ECO:0000256" key="5">
    <source>
        <dbReference type="ARBA" id="ARBA00022989"/>
    </source>
</evidence>
<evidence type="ECO:0000256" key="1">
    <source>
        <dbReference type="ARBA" id="ARBA00004141"/>
    </source>
</evidence>
<dbReference type="eggNOG" id="KOG1341">
    <property type="taxonomic scope" value="Eukaryota"/>
</dbReference>
<dbReference type="KEGG" id="egr:104437308"/>
<sequence length="546" mass="60716">MSSMKKLIHSCHYAGSQFCNWVRPRAARLLRLCRDSISWLSRFLLFHVHPFWIQLGYYLAVSLAGYLVLKATARDGSELRHRDLDLFFTSVSATTASSMSTVEMEELSRAQLLVMIVLMLLSGEVFTSLLELQLLRLKLLKQSRLDEQADRRSGFVDCIELGIPSSAQKVDSNQHNEAKAVSVRNPNMSNKLKYDAATCLSQVVLGYILVFHVLGSGLITLYVYLDRDAKQVLERKGLRGDLFSLFTMVSTFASCGFVPLNEGMVAFRKSPGLLLILIPQVLAGNTLYAPCLHAALWALEKASAKRKELGDALRNGRDVGYFHLLGSVRCRYICLTALLFVTVQLVLFCGLEWRSGIMSGLTPYQKLVCSLFQVVNSRYAGESAFDLSMVSPAVLVLFLVMMYLPPYTSFAPEKYHQKVVLGRPTGNAAHHQSSTLGGYFTLSQISYLVICVVGVCITERRAMVDDPLNFSALNIAVEVISAYGNVGFTTGYSCERRPKAEGYCKDATYGFVGRWSKTGKLIIVAVMFFGKLSKFSKRGGQAWDLS</sequence>
<dbReference type="OrthoDB" id="9999863at2759"/>
<feature type="transmembrane region" description="Helical" evidence="8">
    <location>
        <begin position="204"/>
        <end position="225"/>
    </location>
</feature>
<feature type="transmembrane region" description="Helical" evidence="8">
    <location>
        <begin position="332"/>
        <end position="353"/>
    </location>
</feature>
<comment type="similarity">
    <text evidence="2">Belongs to the TrkH potassium transport family. HKT (TC 2.A.38.3) subfamily.</text>
</comment>
<keyword evidence="5 8" id="KW-1133">Transmembrane helix</keyword>
<evidence type="ECO:0000313" key="9">
    <source>
        <dbReference type="EMBL" id="KCW80812.1"/>
    </source>
</evidence>
<dbReference type="PANTHER" id="PTHR31064:SF30">
    <property type="entry name" value="HIGH-AFFINITY POTASSIUM TRANSPORT PROTEIN-RELATED"/>
    <property type="match status" value="1"/>
</dbReference>
<evidence type="ECO:0000256" key="7">
    <source>
        <dbReference type="ARBA" id="ARBA00023136"/>
    </source>
</evidence>
<dbReference type="Pfam" id="PF02386">
    <property type="entry name" value="TrkH"/>
    <property type="match status" value="1"/>
</dbReference>
<organism evidence="9">
    <name type="scientific">Eucalyptus grandis</name>
    <name type="common">Flooded gum</name>
    <dbReference type="NCBI Taxonomy" id="71139"/>
    <lineage>
        <taxon>Eukaryota</taxon>
        <taxon>Viridiplantae</taxon>
        <taxon>Streptophyta</taxon>
        <taxon>Embryophyta</taxon>
        <taxon>Tracheophyta</taxon>
        <taxon>Spermatophyta</taxon>
        <taxon>Magnoliopsida</taxon>
        <taxon>eudicotyledons</taxon>
        <taxon>Gunneridae</taxon>
        <taxon>Pentapetalae</taxon>
        <taxon>rosids</taxon>
        <taxon>malvids</taxon>
        <taxon>Myrtales</taxon>
        <taxon>Myrtaceae</taxon>
        <taxon>Myrtoideae</taxon>
        <taxon>Eucalypteae</taxon>
        <taxon>Eucalyptus</taxon>
    </lineage>
</organism>
<proteinExistence type="inferred from homology"/>
<dbReference type="InterPro" id="IPR051143">
    <property type="entry name" value="TrkH_K-transport"/>
</dbReference>
<dbReference type="EMBL" id="KK198755">
    <property type="protein sequence ID" value="KCW80812.1"/>
    <property type="molecule type" value="Genomic_DNA"/>
</dbReference>
<evidence type="ECO:0000256" key="3">
    <source>
        <dbReference type="ARBA" id="ARBA00022448"/>
    </source>
</evidence>
<feature type="transmembrane region" description="Helical" evidence="8">
    <location>
        <begin position="237"/>
        <end position="260"/>
    </location>
</feature>